<feature type="non-terminal residue" evidence="1">
    <location>
        <position position="59"/>
    </location>
</feature>
<evidence type="ECO:0000313" key="2">
    <source>
        <dbReference type="Proteomes" id="UP001186974"/>
    </source>
</evidence>
<name>A0ACC3DLG6_9PEZI</name>
<reference evidence="1" key="1">
    <citation type="submission" date="2024-09" db="EMBL/GenBank/DDBJ databases">
        <title>Black Yeasts Isolated from many extreme environments.</title>
        <authorList>
            <person name="Coleine C."/>
            <person name="Stajich J.E."/>
            <person name="Selbmann L."/>
        </authorList>
    </citation>
    <scope>NUCLEOTIDE SEQUENCE</scope>
    <source>
        <strain evidence="1">CCFEE 5737</strain>
    </source>
</reference>
<organism evidence="1 2">
    <name type="scientific">Coniosporium uncinatum</name>
    <dbReference type="NCBI Taxonomy" id="93489"/>
    <lineage>
        <taxon>Eukaryota</taxon>
        <taxon>Fungi</taxon>
        <taxon>Dikarya</taxon>
        <taxon>Ascomycota</taxon>
        <taxon>Pezizomycotina</taxon>
        <taxon>Dothideomycetes</taxon>
        <taxon>Dothideomycetes incertae sedis</taxon>
        <taxon>Coniosporium</taxon>
    </lineage>
</organism>
<proteinExistence type="predicted"/>
<comment type="caution">
    <text evidence="1">The sequence shown here is derived from an EMBL/GenBank/DDBJ whole genome shotgun (WGS) entry which is preliminary data.</text>
</comment>
<dbReference type="Proteomes" id="UP001186974">
    <property type="component" value="Unassembled WGS sequence"/>
</dbReference>
<accession>A0ACC3DLG6</accession>
<dbReference type="EMBL" id="JAWDJW010002947">
    <property type="protein sequence ID" value="KAK3077350.1"/>
    <property type="molecule type" value="Genomic_DNA"/>
</dbReference>
<keyword evidence="2" id="KW-1185">Reference proteome</keyword>
<protein>
    <submittedName>
        <fullName evidence="1">Uncharacterized protein</fullName>
    </submittedName>
</protein>
<sequence length="59" mass="6740">MQDGISTWSKEDLMRHQAKRADDEIRRLQLESEKQDGVVDVMEIDDFGGVEDDDMLGAD</sequence>
<evidence type="ECO:0000313" key="1">
    <source>
        <dbReference type="EMBL" id="KAK3077350.1"/>
    </source>
</evidence>
<gene>
    <name evidence="1" type="ORF">LTS18_010510</name>
</gene>